<protein>
    <submittedName>
        <fullName evidence="1">Uncharacterized protein</fullName>
    </submittedName>
</protein>
<evidence type="ECO:0000313" key="2">
    <source>
        <dbReference type="Proteomes" id="UP000015102"/>
    </source>
</evidence>
<evidence type="ECO:0000313" key="1">
    <source>
        <dbReference type="EnsemblMetazoa" id="MESCA011315-PA"/>
    </source>
</evidence>
<sequence>MSRYRMVVWYRMVFLIIEIRSQLFIESVVKLAAKEEIEAGAKLNSKSGHLHIVSLRCSHDLSNRNL</sequence>
<dbReference type="EMBL" id="CAQQ02377707">
    <property type="status" value="NOT_ANNOTATED_CDS"/>
    <property type="molecule type" value="Genomic_DNA"/>
</dbReference>
<dbReference type="EMBL" id="CAQQ02377706">
    <property type="status" value="NOT_ANNOTATED_CDS"/>
    <property type="molecule type" value="Genomic_DNA"/>
</dbReference>
<proteinExistence type="predicted"/>
<accession>T1H4U7</accession>
<dbReference type="HOGENOM" id="CLU_2834043_0_0_1"/>
<dbReference type="AlphaFoldDB" id="T1H4U7"/>
<organism evidence="1 2">
    <name type="scientific">Megaselia scalaris</name>
    <name type="common">Humpbacked fly</name>
    <name type="synonym">Phora scalaris</name>
    <dbReference type="NCBI Taxonomy" id="36166"/>
    <lineage>
        <taxon>Eukaryota</taxon>
        <taxon>Metazoa</taxon>
        <taxon>Ecdysozoa</taxon>
        <taxon>Arthropoda</taxon>
        <taxon>Hexapoda</taxon>
        <taxon>Insecta</taxon>
        <taxon>Pterygota</taxon>
        <taxon>Neoptera</taxon>
        <taxon>Endopterygota</taxon>
        <taxon>Diptera</taxon>
        <taxon>Brachycera</taxon>
        <taxon>Muscomorpha</taxon>
        <taxon>Platypezoidea</taxon>
        <taxon>Phoridae</taxon>
        <taxon>Megaseliini</taxon>
        <taxon>Megaselia</taxon>
    </lineage>
</organism>
<dbReference type="EnsemblMetazoa" id="MESCA011315-RA">
    <property type="protein sequence ID" value="MESCA011315-PA"/>
    <property type="gene ID" value="MESCA011315"/>
</dbReference>
<dbReference type="Proteomes" id="UP000015102">
    <property type="component" value="Unassembled WGS sequence"/>
</dbReference>
<reference evidence="2" key="1">
    <citation type="submission" date="2013-02" db="EMBL/GenBank/DDBJ databases">
        <authorList>
            <person name="Hughes D."/>
        </authorList>
    </citation>
    <scope>NUCLEOTIDE SEQUENCE</scope>
    <source>
        <strain>Durham</strain>
        <strain evidence="2">NC isolate 2 -- Noor lab</strain>
    </source>
</reference>
<name>T1H4U7_MEGSC</name>
<reference evidence="1" key="2">
    <citation type="submission" date="2015-06" db="UniProtKB">
        <authorList>
            <consortium name="EnsemblMetazoa"/>
        </authorList>
    </citation>
    <scope>IDENTIFICATION</scope>
</reference>
<keyword evidence="2" id="KW-1185">Reference proteome</keyword>